<dbReference type="Proteomes" id="UP000574717">
    <property type="component" value="Unassembled WGS sequence"/>
</dbReference>
<organism evidence="2 3">
    <name type="scientific">Candidatus Hakubella thermalkaliphila</name>
    <dbReference type="NCBI Taxonomy" id="2754717"/>
    <lineage>
        <taxon>Bacteria</taxon>
        <taxon>Bacillati</taxon>
        <taxon>Actinomycetota</taxon>
        <taxon>Actinomycetota incertae sedis</taxon>
        <taxon>Candidatus Hakubellales</taxon>
        <taxon>Candidatus Hakubellaceae</taxon>
        <taxon>Candidatus Hakubella</taxon>
    </lineage>
</organism>
<gene>
    <name evidence="2" type="ORF">HKBW3S03_02002</name>
</gene>
<feature type="non-terminal residue" evidence="2">
    <location>
        <position position="1"/>
    </location>
</feature>
<feature type="region of interest" description="Disordered" evidence="1">
    <location>
        <begin position="100"/>
        <end position="133"/>
    </location>
</feature>
<comment type="caution">
    <text evidence="2">The sequence shown here is derived from an EMBL/GenBank/DDBJ whole genome shotgun (WGS) entry which is preliminary data.</text>
</comment>
<dbReference type="AlphaFoldDB" id="A0A6V8NJK6"/>
<name>A0A6V8NJK6_9ACTN</name>
<dbReference type="EMBL" id="BLRU01000474">
    <property type="protein sequence ID" value="GFP20499.1"/>
    <property type="molecule type" value="Genomic_DNA"/>
</dbReference>
<evidence type="ECO:0000313" key="2">
    <source>
        <dbReference type="EMBL" id="GFP20499.1"/>
    </source>
</evidence>
<protein>
    <submittedName>
        <fullName evidence="2">Uncharacterized protein</fullName>
    </submittedName>
</protein>
<sequence length="133" mass="14628">ARYAAVAIPRGTATIMAPAVTISVPTILVKIPNCEETNPDGFQTRPVRKLMNPTSCQAAKLLLSNKAKIPIKTTTTNAPFSVKKYAIAVSSFLFRNKPPSALMHGEREPATAPLKENQQRNLITRRRQEQGME</sequence>
<reference evidence="2 3" key="1">
    <citation type="journal article" date="2020" name="Front. Microbiol.">
        <title>Single-cell genomics of novel Actinobacteria with the Wood-Ljungdahl pathway discovered in a serpentinizing system.</title>
        <authorList>
            <person name="Merino N."/>
            <person name="Kawai M."/>
            <person name="Boyd E.S."/>
            <person name="Colman D.R."/>
            <person name="McGlynn S.E."/>
            <person name="Nealson K.H."/>
            <person name="Kurokawa K."/>
            <person name="Hongoh Y."/>
        </authorList>
    </citation>
    <scope>NUCLEOTIDE SEQUENCE [LARGE SCALE GENOMIC DNA]</scope>
    <source>
        <strain evidence="2 3">S03</strain>
    </source>
</reference>
<dbReference type="RefSeq" id="WP_219853591.1">
    <property type="nucleotide sequence ID" value="NZ_BLRU01000474.1"/>
</dbReference>
<accession>A0A6V8NJK6</accession>
<proteinExistence type="predicted"/>
<evidence type="ECO:0000313" key="3">
    <source>
        <dbReference type="Proteomes" id="UP000574717"/>
    </source>
</evidence>
<evidence type="ECO:0000256" key="1">
    <source>
        <dbReference type="SAM" id="MobiDB-lite"/>
    </source>
</evidence>